<feature type="domain" description="Extradiol ring-cleavage dioxygenase class III enzyme subunit B" evidence="6">
    <location>
        <begin position="5"/>
        <end position="248"/>
    </location>
</feature>
<evidence type="ECO:0000313" key="8">
    <source>
        <dbReference type="Proteomes" id="UP000450917"/>
    </source>
</evidence>
<keyword evidence="4" id="KW-0862">Zinc</keyword>
<dbReference type="GO" id="GO:0008270">
    <property type="term" value="F:zinc ion binding"/>
    <property type="evidence" value="ECO:0007669"/>
    <property type="project" value="InterPro"/>
</dbReference>
<evidence type="ECO:0000256" key="4">
    <source>
        <dbReference type="ARBA" id="ARBA00022833"/>
    </source>
</evidence>
<evidence type="ECO:0000256" key="5">
    <source>
        <dbReference type="ARBA" id="ARBA00023002"/>
    </source>
</evidence>
<dbReference type="CDD" id="cd07363">
    <property type="entry name" value="45_DOPA_Dioxygenase"/>
    <property type="match status" value="1"/>
</dbReference>
<dbReference type="InterPro" id="IPR014436">
    <property type="entry name" value="Extradiol_dOase_DODA"/>
</dbReference>
<dbReference type="GO" id="GO:0016702">
    <property type="term" value="F:oxidoreductase activity, acting on single donors with incorporation of molecular oxygen, incorporation of two atoms of oxygen"/>
    <property type="evidence" value="ECO:0007669"/>
    <property type="project" value="UniProtKB-ARBA"/>
</dbReference>
<name>A0A7X3CTZ5_9BACL</name>
<keyword evidence="7" id="KW-0223">Dioxygenase</keyword>
<dbReference type="GO" id="GO:0008198">
    <property type="term" value="F:ferrous iron binding"/>
    <property type="evidence" value="ECO:0007669"/>
    <property type="project" value="InterPro"/>
</dbReference>
<dbReference type="PIRSF" id="PIRSF006157">
    <property type="entry name" value="Doxgns_DODA"/>
    <property type="match status" value="1"/>
</dbReference>
<dbReference type="Pfam" id="PF02900">
    <property type="entry name" value="LigB"/>
    <property type="match status" value="1"/>
</dbReference>
<reference evidence="7 8" key="1">
    <citation type="submission" date="2019-11" db="EMBL/GenBank/DDBJ databases">
        <title>Draft genome sequences of five Paenibacillus species of dairy origin.</title>
        <authorList>
            <person name="Olajide A.M."/>
            <person name="Chen S."/>
            <person name="Lapointe G."/>
        </authorList>
    </citation>
    <scope>NUCLEOTIDE SEQUENCE [LARGE SCALE GENOMIC DNA]</scope>
    <source>
        <strain evidence="7 8">2CS3</strain>
    </source>
</reference>
<keyword evidence="3" id="KW-0479">Metal-binding</keyword>
<comment type="similarity">
    <text evidence="2">Belongs to the DODA-type extradiol aromatic ring-opening dioxygenase family.</text>
</comment>
<comment type="caution">
    <text evidence="7">The sequence shown here is derived from an EMBL/GenBank/DDBJ whole genome shotgun (WGS) entry which is preliminary data.</text>
</comment>
<dbReference type="EMBL" id="WNZX01000019">
    <property type="protein sequence ID" value="MUG72967.1"/>
    <property type="molecule type" value="Genomic_DNA"/>
</dbReference>
<evidence type="ECO:0000313" key="7">
    <source>
        <dbReference type="EMBL" id="MUG72967.1"/>
    </source>
</evidence>
<comment type="cofactor">
    <cofactor evidence="1">
        <name>Zn(2+)</name>
        <dbReference type="ChEBI" id="CHEBI:29105"/>
    </cofactor>
</comment>
<dbReference type="Gene3D" id="3.40.830.10">
    <property type="entry name" value="LigB-like"/>
    <property type="match status" value="1"/>
</dbReference>
<dbReference type="PANTHER" id="PTHR30096">
    <property type="entry name" value="4,5-DOPA DIOXYGENASE EXTRADIOL-LIKE PROTEIN"/>
    <property type="match status" value="1"/>
</dbReference>
<dbReference type="Proteomes" id="UP000450917">
    <property type="component" value="Unassembled WGS sequence"/>
</dbReference>
<evidence type="ECO:0000256" key="2">
    <source>
        <dbReference type="ARBA" id="ARBA00007581"/>
    </source>
</evidence>
<dbReference type="InterPro" id="IPR004183">
    <property type="entry name" value="Xdiol_dOase_suB"/>
</dbReference>
<evidence type="ECO:0000256" key="3">
    <source>
        <dbReference type="ARBA" id="ARBA00022723"/>
    </source>
</evidence>
<sequence length="255" mass="28897">MVPSLFLAHGSPMLAIEQTEYAAFLAQLAQRIRPKAIVIFTAHWETEVTTISSSDDVYDTIYDFYGFPDELYKIRYLARGSSIVAANVKERLQKNGIAVQTDTTRGLDHGSWTLLHRMYPEADIPVVQVSVNPYTEPREQYRIGEALRGLGDEDILVIGSGVTVHNLRIIKWGQTTPEPWAVEFDEWLLGRLEQDDQEALFDYAAQAPHARLAVPRAEHFVPFYIAWGSGNPQRKPSVIHRSYDLGTLSYLSLEF</sequence>
<proteinExistence type="inferred from homology"/>
<evidence type="ECO:0000259" key="6">
    <source>
        <dbReference type="Pfam" id="PF02900"/>
    </source>
</evidence>
<accession>A0A7X3CTZ5</accession>
<protein>
    <submittedName>
        <fullName evidence="7">Dioxygenase</fullName>
    </submittedName>
</protein>
<keyword evidence="8" id="KW-1185">Reference proteome</keyword>
<dbReference type="PANTHER" id="PTHR30096:SF0">
    <property type="entry name" value="4,5-DOPA DIOXYGENASE EXTRADIOL-LIKE PROTEIN"/>
    <property type="match status" value="1"/>
</dbReference>
<keyword evidence="5" id="KW-0560">Oxidoreductase</keyword>
<gene>
    <name evidence="7" type="ORF">GNP93_20115</name>
</gene>
<dbReference type="RefSeq" id="WP_155615404.1">
    <property type="nucleotide sequence ID" value="NZ_WNZX01000019.1"/>
</dbReference>
<dbReference type="AlphaFoldDB" id="A0A7X3CTZ5"/>
<organism evidence="7 8">
    <name type="scientific">Paenibacillus validus</name>
    <dbReference type="NCBI Taxonomy" id="44253"/>
    <lineage>
        <taxon>Bacteria</taxon>
        <taxon>Bacillati</taxon>
        <taxon>Bacillota</taxon>
        <taxon>Bacilli</taxon>
        <taxon>Bacillales</taxon>
        <taxon>Paenibacillaceae</taxon>
        <taxon>Paenibacillus</taxon>
    </lineage>
</organism>
<evidence type="ECO:0000256" key="1">
    <source>
        <dbReference type="ARBA" id="ARBA00001947"/>
    </source>
</evidence>
<dbReference type="SUPFAM" id="SSF53213">
    <property type="entry name" value="LigB-like"/>
    <property type="match status" value="1"/>
</dbReference>